<gene>
    <name evidence="1" type="ORF">WKI58_04105</name>
</gene>
<evidence type="ECO:0000313" key="1">
    <source>
        <dbReference type="EMBL" id="MEJ8655717.1"/>
    </source>
</evidence>
<accession>A0ACC6QBQ9</accession>
<reference evidence="1" key="1">
    <citation type="submission" date="2024-03" db="EMBL/GenBank/DDBJ databases">
        <title>Novel Streptomyces species of biotechnological and ecological value are a feature of Machair soil.</title>
        <authorList>
            <person name="Prole J.R."/>
            <person name="Goodfellow M."/>
            <person name="Allenby N."/>
            <person name="Ward A.C."/>
        </authorList>
    </citation>
    <scope>NUCLEOTIDE SEQUENCE</scope>
    <source>
        <strain evidence="1">MS1.AVA.4</strain>
    </source>
</reference>
<protein>
    <submittedName>
        <fullName evidence="1">Uncharacterized protein</fullName>
    </submittedName>
</protein>
<name>A0ACC6QBQ9_9ACTN</name>
<evidence type="ECO:0000313" key="2">
    <source>
        <dbReference type="Proteomes" id="UP001375539"/>
    </source>
</evidence>
<organism evidence="1 2">
    <name type="scientific">Streptomyces pratisoli</name>
    <dbReference type="NCBI Taxonomy" id="3139917"/>
    <lineage>
        <taxon>Bacteria</taxon>
        <taxon>Bacillati</taxon>
        <taxon>Actinomycetota</taxon>
        <taxon>Actinomycetes</taxon>
        <taxon>Kitasatosporales</taxon>
        <taxon>Streptomycetaceae</taxon>
        <taxon>Streptomyces</taxon>
    </lineage>
</organism>
<proteinExistence type="predicted"/>
<comment type="caution">
    <text evidence="1">The sequence shown here is derived from an EMBL/GenBank/DDBJ whole genome shotgun (WGS) entry which is preliminary data.</text>
</comment>
<dbReference type="Proteomes" id="UP001375539">
    <property type="component" value="Unassembled WGS sequence"/>
</dbReference>
<dbReference type="EMBL" id="JBBKAI010000002">
    <property type="protein sequence ID" value="MEJ8655717.1"/>
    <property type="molecule type" value="Genomic_DNA"/>
</dbReference>
<sequence length="177" mass="18756">MMPMTLPVPIEFRLPENWLPAAPPDGVDVSGVAFAAVRPHPDADFTANITVAGEVPPPAVTLRELADESAQRLREAAGAVVVAHRREVGSADALALTQRLTFSGVVGHTLHDLVQSQVFLTFADVLDPHRRAVIRLTLTATAAQYDEVLEDFQDFVRTVRPDTGAGTDTGPGAGTGA</sequence>
<keyword evidence="2" id="KW-1185">Reference proteome</keyword>